<feature type="active site" evidence="16">
    <location>
        <position position="179"/>
    </location>
</feature>
<dbReference type="Pfam" id="PF02873">
    <property type="entry name" value="MurB_C"/>
    <property type="match status" value="1"/>
</dbReference>
<name>A0AAX2CJ23_9BACI</name>
<dbReference type="PANTHER" id="PTHR21071">
    <property type="entry name" value="UDP-N-ACETYLENOLPYRUVOYLGLUCOSAMINE REDUCTASE"/>
    <property type="match status" value="1"/>
</dbReference>
<dbReference type="AlphaFoldDB" id="A0AAX2CJ23"/>
<dbReference type="NCBIfam" id="TIGR00179">
    <property type="entry name" value="murB"/>
    <property type="match status" value="1"/>
</dbReference>
<dbReference type="GO" id="GO:0051301">
    <property type="term" value="P:cell division"/>
    <property type="evidence" value="ECO:0007669"/>
    <property type="project" value="UniProtKB-KW"/>
</dbReference>
<comment type="similarity">
    <text evidence="16">Belongs to the MurB family.</text>
</comment>
<comment type="caution">
    <text evidence="18">The sequence shown here is derived from an EMBL/GenBank/DDBJ whole genome shotgun (WGS) entry which is preliminary data.</text>
</comment>
<evidence type="ECO:0000256" key="5">
    <source>
        <dbReference type="ARBA" id="ARBA00022490"/>
    </source>
</evidence>
<evidence type="ECO:0000259" key="17">
    <source>
        <dbReference type="PROSITE" id="PS51387"/>
    </source>
</evidence>
<sequence>MGEIIMKQLAKELIEAKVGKVFLNESLARYTTMKIGGPADIFVIPTSISSIEKILALVKKYKVNWTAIGRGSNLLVSDKGIEGVVIRLGEGLDHLEVEEATVRVGGGYPLIKLSTLLSRQGLAGLEFASGIPGSVGGAVYMNAGAHKSDISKILTRACVMLEDGTVAWLSKEEMEFSYRTSVLQTKLPGIVLGAEFQLERGNREEIVRIMQKNKEYRRDTQPWSHPCAGSIFRNPLPHFAGDLIERAGLRGYQIGGAKVSEVHGNFIVNTGTASAQDVLDLIGFVKRNIKEKFDIDMHTEVEIIGR</sequence>
<evidence type="ECO:0000256" key="4">
    <source>
        <dbReference type="ARBA" id="ARBA00004752"/>
    </source>
</evidence>
<evidence type="ECO:0000256" key="12">
    <source>
        <dbReference type="ARBA" id="ARBA00023002"/>
    </source>
</evidence>
<keyword evidence="11 16" id="KW-0573">Peptidoglycan synthesis</keyword>
<keyword evidence="13 16" id="KW-0131">Cell cycle</keyword>
<comment type="subcellular location">
    <subcellularLocation>
        <location evidence="3 16">Cytoplasm</location>
    </subcellularLocation>
</comment>
<comment type="cofactor">
    <cofactor evidence="1 16">
        <name>FAD</name>
        <dbReference type="ChEBI" id="CHEBI:57692"/>
    </cofactor>
</comment>
<dbReference type="InterPro" id="IPR016169">
    <property type="entry name" value="FAD-bd_PCMH_sub2"/>
</dbReference>
<dbReference type="Gene3D" id="3.30.465.10">
    <property type="match status" value="1"/>
</dbReference>
<dbReference type="Gene3D" id="3.90.78.10">
    <property type="entry name" value="UDP-N-acetylenolpyruvoylglucosamine reductase, C-terminal domain"/>
    <property type="match status" value="1"/>
</dbReference>
<evidence type="ECO:0000256" key="11">
    <source>
        <dbReference type="ARBA" id="ARBA00022984"/>
    </source>
</evidence>
<dbReference type="SUPFAM" id="SSF56194">
    <property type="entry name" value="Uridine diphospho-N-Acetylenolpyruvylglucosamine reductase, MurB, C-terminal domain"/>
    <property type="match status" value="1"/>
</dbReference>
<dbReference type="NCBIfam" id="NF010480">
    <property type="entry name" value="PRK13905.1"/>
    <property type="match status" value="1"/>
</dbReference>
<dbReference type="GO" id="GO:0071949">
    <property type="term" value="F:FAD binding"/>
    <property type="evidence" value="ECO:0007669"/>
    <property type="project" value="InterPro"/>
</dbReference>
<dbReference type="EC" id="1.3.1.98" evidence="16"/>
<dbReference type="GO" id="GO:0005829">
    <property type="term" value="C:cytosol"/>
    <property type="evidence" value="ECO:0007669"/>
    <property type="project" value="TreeGrafter"/>
</dbReference>
<feature type="domain" description="FAD-binding PCMH-type" evidence="17">
    <location>
        <begin position="34"/>
        <end position="201"/>
    </location>
</feature>
<evidence type="ECO:0000256" key="10">
    <source>
        <dbReference type="ARBA" id="ARBA00022960"/>
    </source>
</evidence>
<evidence type="ECO:0000256" key="6">
    <source>
        <dbReference type="ARBA" id="ARBA00022618"/>
    </source>
</evidence>
<evidence type="ECO:0000256" key="2">
    <source>
        <dbReference type="ARBA" id="ARBA00003921"/>
    </source>
</evidence>
<organism evidence="18 19">
    <name type="scientific">Bacillus cytotoxicus</name>
    <dbReference type="NCBI Taxonomy" id="580165"/>
    <lineage>
        <taxon>Bacteria</taxon>
        <taxon>Bacillati</taxon>
        <taxon>Bacillota</taxon>
        <taxon>Bacilli</taxon>
        <taxon>Bacillales</taxon>
        <taxon>Bacillaceae</taxon>
        <taxon>Bacillus</taxon>
        <taxon>Bacillus cereus group</taxon>
    </lineage>
</organism>
<dbReference type="InterPro" id="IPR006094">
    <property type="entry name" value="Oxid_FAD_bind_N"/>
</dbReference>
<dbReference type="GO" id="GO:0008360">
    <property type="term" value="P:regulation of cell shape"/>
    <property type="evidence" value="ECO:0007669"/>
    <property type="project" value="UniProtKB-KW"/>
</dbReference>
<keyword evidence="6 16" id="KW-0132">Cell division</keyword>
<feature type="active site" description="Proton donor" evidence="16">
    <location>
        <position position="230"/>
    </location>
</feature>
<evidence type="ECO:0000256" key="9">
    <source>
        <dbReference type="ARBA" id="ARBA00022857"/>
    </source>
</evidence>
<keyword evidence="5 16" id="KW-0963">Cytoplasm</keyword>
<evidence type="ECO:0000256" key="14">
    <source>
        <dbReference type="ARBA" id="ARBA00023316"/>
    </source>
</evidence>
<comment type="pathway">
    <text evidence="4 16">Cell wall biogenesis; peptidoglycan biosynthesis.</text>
</comment>
<keyword evidence="10 16" id="KW-0133">Cell shape</keyword>
<keyword evidence="7 16" id="KW-0285">Flavoprotein</keyword>
<dbReference type="InterPro" id="IPR036635">
    <property type="entry name" value="MurB_C_sf"/>
</dbReference>
<keyword evidence="8 16" id="KW-0274">FAD</keyword>
<evidence type="ECO:0000256" key="3">
    <source>
        <dbReference type="ARBA" id="ARBA00004496"/>
    </source>
</evidence>
<evidence type="ECO:0000256" key="8">
    <source>
        <dbReference type="ARBA" id="ARBA00022827"/>
    </source>
</evidence>
<comment type="catalytic activity">
    <reaction evidence="15 16">
        <text>UDP-N-acetyl-alpha-D-muramate + NADP(+) = UDP-N-acetyl-3-O-(1-carboxyvinyl)-alpha-D-glucosamine + NADPH + H(+)</text>
        <dbReference type="Rhea" id="RHEA:12248"/>
        <dbReference type="ChEBI" id="CHEBI:15378"/>
        <dbReference type="ChEBI" id="CHEBI:57783"/>
        <dbReference type="ChEBI" id="CHEBI:58349"/>
        <dbReference type="ChEBI" id="CHEBI:68483"/>
        <dbReference type="ChEBI" id="CHEBI:70757"/>
        <dbReference type="EC" id="1.3.1.98"/>
    </reaction>
</comment>
<evidence type="ECO:0000313" key="19">
    <source>
        <dbReference type="Proteomes" id="UP000242164"/>
    </source>
</evidence>
<evidence type="ECO:0000256" key="16">
    <source>
        <dbReference type="HAMAP-Rule" id="MF_00037"/>
    </source>
</evidence>
<dbReference type="Pfam" id="PF01565">
    <property type="entry name" value="FAD_binding_4"/>
    <property type="match status" value="1"/>
</dbReference>
<comment type="function">
    <text evidence="2 16">Cell wall formation.</text>
</comment>
<dbReference type="InterPro" id="IPR016167">
    <property type="entry name" value="FAD-bd_PCMH_sub1"/>
</dbReference>
<dbReference type="Gene3D" id="3.30.43.10">
    <property type="entry name" value="Uridine Diphospho-n-acetylenolpyruvylglucosamine Reductase, domain 2"/>
    <property type="match status" value="1"/>
</dbReference>
<keyword evidence="9 16" id="KW-0521">NADP</keyword>
<gene>
    <name evidence="16" type="primary">murB</name>
    <name evidence="18" type="ORF">BCB44BAC_02896</name>
</gene>
<dbReference type="InterPro" id="IPR003170">
    <property type="entry name" value="MurB"/>
</dbReference>
<dbReference type="InterPro" id="IPR016166">
    <property type="entry name" value="FAD-bd_PCMH"/>
</dbReference>
<proteinExistence type="inferred from homology"/>
<dbReference type="InterPro" id="IPR011601">
    <property type="entry name" value="MurB_C"/>
</dbReference>
<dbReference type="HAMAP" id="MF_00037">
    <property type="entry name" value="MurB"/>
    <property type="match status" value="1"/>
</dbReference>
<evidence type="ECO:0000256" key="15">
    <source>
        <dbReference type="ARBA" id="ARBA00048914"/>
    </source>
</evidence>
<keyword evidence="12 16" id="KW-0560">Oxidoreductase</keyword>
<dbReference type="GO" id="GO:0071555">
    <property type="term" value="P:cell wall organization"/>
    <property type="evidence" value="ECO:0007669"/>
    <property type="project" value="UniProtKB-KW"/>
</dbReference>
<evidence type="ECO:0000256" key="1">
    <source>
        <dbReference type="ARBA" id="ARBA00001974"/>
    </source>
</evidence>
<dbReference type="SUPFAM" id="SSF56176">
    <property type="entry name" value="FAD-binding/transporter-associated domain-like"/>
    <property type="match status" value="1"/>
</dbReference>
<evidence type="ECO:0000313" key="18">
    <source>
        <dbReference type="EMBL" id="SCL97571.1"/>
    </source>
</evidence>
<evidence type="ECO:0000256" key="13">
    <source>
        <dbReference type="ARBA" id="ARBA00023306"/>
    </source>
</evidence>
<dbReference type="InterPro" id="IPR036318">
    <property type="entry name" value="FAD-bd_PCMH-like_sf"/>
</dbReference>
<dbReference type="GO" id="GO:0008762">
    <property type="term" value="F:UDP-N-acetylmuramate dehydrogenase activity"/>
    <property type="evidence" value="ECO:0007669"/>
    <property type="project" value="UniProtKB-UniRule"/>
</dbReference>
<keyword evidence="14 16" id="KW-0961">Cell wall biogenesis/degradation</keyword>
<dbReference type="GO" id="GO:0009252">
    <property type="term" value="P:peptidoglycan biosynthetic process"/>
    <property type="evidence" value="ECO:0007669"/>
    <property type="project" value="UniProtKB-UniRule"/>
</dbReference>
<evidence type="ECO:0000256" key="7">
    <source>
        <dbReference type="ARBA" id="ARBA00022630"/>
    </source>
</evidence>
<dbReference type="PANTHER" id="PTHR21071:SF5">
    <property type="entry name" value="UDP-N-ACETYLENOLPYRUVOYLGLUCOSAMINE REDUCTASE"/>
    <property type="match status" value="1"/>
</dbReference>
<accession>A0AAX2CJ23</accession>
<reference evidence="18 19" key="1">
    <citation type="submission" date="2016-08" db="EMBL/GenBank/DDBJ databases">
        <authorList>
            <person name="Loux V."/>
            <person name="Rue O."/>
        </authorList>
    </citation>
    <scope>NUCLEOTIDE SEQUENCE [LARGE SCALE GENOMIC DNA]</scope>
    <source>
        <strain evidence="18 19">AFSSA_08CEB44bac</strain>
    </source>
</reference>
<dbReference type="PROSITE" id="PS51387">
    <property type="entry name" value="FAD_PCMH"/>
    <property type="match status" value="1"/>
</dbReference>
<dbReference type="Proteomes" id="UP000242164">
    <property type="component" value="Unassembled WGS sequence"/>
</dbReference>
<protein>
    <recommendedName>
        <fullName evidence="16">UDP-N-acetylenolpyruvoylglucosamine reductase</fullName>
        <ecNumber evidence="16">1.3.1.98</ecNumber>
    </recommendedName>
    <alternativeName>
        <fullName evidence="16">UDP-N-acetylmuramate dehydrogenase</fullName>
    </alternativeName>
</protein>
<dbReference type="EMBL" id="FMIK01000037">
    <property type="protein sequence ID" value="SCL97571.1"/>
    <property type="molecule type" value="Genomic_DNA"/>
</dbReference>
<feature type="active site" evidence="16">
    <location>
        <position position="300"/>
    </location>
</feature>